<accession>A0A848GXD1</accession>
<feature type="domain" description="HTH lysR-type" evidence="6">
    <location>
        <begin position="1"/>
        <end position="58"/>
    </location>
</feature>
<dbReference type="PROSITE" id="PS50931">
    <property type="entry name" value="HTH_LYSR"/>
    <property type="match status" value="1"/>
</dbReference>
<dbReference type="PANTHER" id="PTHR30293">
    <property type="entry name" value="TRANSCRIPTIONAL REGULATORY PROTEIN NAC-RELATED"/>
    <property type="match status" value="1"/>
</dbReference>
<dbReference type="GO" id="GO:0003677">
    <property type="term" value="F:DNA binding"/>
    <property type="evidence" value="ECO:0007669"/>
    <property type="project" value="UniProtKB-KW"/>
</dbReference>
<dbReference type="Pfam" id="PF03466">
    <property type="entry name" value="LysR_substrate"/>
    <property type="match status" value="1"/>
</dbReference>
<dbReference type="Pfam" id="PF00126">
    <property type="entry name" value="HTH_1"/>
    <property type="match status" value="1"/>
</dbReference>
<dbReference type="PANTHER" id="PTHR30293:SF0">
    <property type="entry name" value="NITROGEN ASSIMILATION REGULATORY PROTEIN NAC"/>
    <property type="match status" value="1"/>
</dbReference>
<keyword evidence="4" id="KW-0010">Activator</keyword>
<comment type="caution">
    <text evidence="7">The sequence shown here is derived from an EMBL/GenBank/DDBJ whole genome shotgun (WGS) entry which is preliminary data.</text>
</comment>
<dbReference type="AlphaFoldDB" id="A0A848GXD1"/>
<reference evidence="7 8" key="1">
    <citation type="submission" date="2020-04" db="EMBL/GenBank/DDBJ databases">
        <title>Ramlibacter sp. G-1-2-2 isolated from soil.</title>
        <authorList>
            <person name="Dahal R.H."/>
        </authorList>
    </citation>
    <scope>NUCLEOTIDE SEQUENCE [LARGE SCALE GENOMIC DNA]</scope>
    <source>
        <strain evidence="7 8">G-1-2-2</strain>
    </source>
</reference>
<dbReference type="SUPFAM" id="SSF53850">
    <property type="entry name" value="Periplasmic binding protein-like II"/>
    <property type="match status" value="1"/>
</dbReference>
<evidence type="ECO:0000256" key="4">
    <source>
        <dbReference type="ARBA" id="ARBA00023159"/>
    </source>
</evidence>
<dbReference type="SUPFAM" id="SSF46785">
    <property type="entry name" value="Winged helix' DNA-binding domain"/>
    <property type="match status" value="1"/>
</dbReference>
<organism evidence="7 8">
    <name type="scientific">Ramlibacter agri</name>
    <dbReference type="NCBI Taxonomy" id="2728837"/>
    <lineage>
        <taxon>Bacteria</taxon>
        <taxon>Pseudomonadati</taxon>
        <taxon>Pseudomonadota</taxon>
        <taxon>Betaproteobacteria</taxon>
        <taxon>Burkholderiales</taxon>
        <taxon>Comamonadaceae</taxon>
        <taxon>Ramlibacter</taxon>
    </lineage>
</organism>
<dbReference type="GO" id="GO:2000142">
    <property type="term" value="P:regulation of DNA-templated transcription initiation"/>
    <property type="evidence" value="ECO:0007669"/>
    <property type="project" value="TreeGrafter"/>
</dbReference>
<dbReference type="PRINTS" id="PR00039">
    <property type="entry name" value="HTHLYSR"/>
</dbReference>
<dbReference type="RefSeq" id="WP_169417059.1">
    <property type="nucleotide sequence ID" value="NZ_JABBFX010000001.1"/>
</dbReference>
<dbReference type="InterPro" id="IPR000847">
    <property type="entry name" value="LysR_HTH_N"/>
</dbReference>
<comment type="similarity">
    <text evidence="1">Belongs to the LysR transcriptional regulatory family.</text>
</comment>
<keyword evidence="2" id="KW-0805">Transcription regulation</keyword>
<evidence type="ECO:0000256" key="1">
    <source>
        <dbReference type="ARBA" id="ARBA00009437"/>
    </source>
</evidence>
<keyword evidence="5" id="KW-0804">Transcription</keyword>
<dbReference type="EMBL" id="JABBFX010000001">
    <property type="protein sequence ID" value="NML42807.1"/>
    <property type="molecule type" value="Genomic_DNA"/>
</dbReference>
<dbReference type="InterPro" id="IPR036388">
    <property type="entry name" value="WH-like_DNA-bd_sf"/>
</dbReference>
<name>A0A848GXD1_9BURK</name>
<dbReference type="GO" id="GO:0003700">
    <property type="term" value="F:DNA-binding transcription factor activity"/>
    <property type="evidence" value="ECO:0007669"/>
    <property type="project" value="InterPro"/>
</dbReference>
<sequence length="330" mass="36462">MNMRQLRYFVQIVDSGSLAKASRQLFIAQPALSQHVAKLEEEVGTPLLQRSSRGVVPTENGAAVYQHAKFLLRQLQETVAVAQQVPSGLGGRVTLGLPPNTVRRLGQALLERMEEKFPAIRLNIVEAANRQLGYMTQVGQLDLAVLFSPHAASDLQVQPLFDEELFVILPADSALVPADRHSLTLREIARLPLVLQSLHHPAHRRRIELEFDRAGLPLKPLAEIDSLHLLMGAVERRGAATIQPHAAVHAFGDPAGRWRWLRIADVRVVRRNYLYALSADKLPTAGDAVRAELQALVRRSVETASWEGIALPAEADCEDTEDGRELALSE</sequence>
<evidence type="ECO:0000256" key="3">
    <source>
        <dbReference type="ARBA" id="ARBA00023125"/>
    </source>
</evidence>
<evidence type="ECO:0000256" key="5">
    <source>
        <dbReference type="ARBA" id="ARBA00023163"/>
    </source>
</evidence>
<evidence type="ECO:0000313" key="8">
    <source>
        <dbReference type="Proteomes" id="UP000541185"/>
    </source>
</evidence>
<evidence type="ECO:0000256" key="2">
    <source>
        <dbReference type="ARBA" id="ARBA00023015"/>
    </source>
</evidence>
<dbReference type="InterPro" id="IPR005119">
    <property type="entry name" value="LysR_subst-bd"/>
</dbReference>
<dbReference type="FunFam" id="1.10.10.10:FF:000001">
    <property type="entry name" value="LysR family transcriptional regulator"/>
    <property type="match status" value="1"/>
</dbReference>
<keyword evidence="3" id="KW-0238">DNA-binding</keyword>
<dbReference type="Proteomes" id="UP000541185">
    <property type="component" value="Unassembled WGS sequence"/>
</dbReference>
<dbReference type="Gene3D" id="3.40.190.290">
    <property type="match status" value="1"/>
</dbReference>
<evidence type="ECO:0000313" key="7">
    <source>
        <dbReference type="EMBL" id="NML42807.1"/>
    </source>
</evidence>
<keyword evidence="8" id="KW-1185">Reference proteome</keyword>
<evidence type="ECO:0000259" key="6">
    <source>
        <dbReference type="PROSITE" id="PS50931"/>
    </source>
</evidence>
<dbReference type="InterPro" id="IPR036390">
    <property type="entry name" value="WH_DNA-bd_sf"/>
</dbReference>
<dbReference type="Gene3D" id="1.10.10.10">
    <property type="entry name" value="Winged helix-like DNA-binding domain superfamily/Winged helix DNA-binding domain"/>
    <property type="match status" value="1"/>
</dbReference>
<gene>
    <name evidence="7" type="ORF">HHL11_03520</name>
</gene>
<proteinExistence type="inferred from homology"/>
<protein>
    <submittedName>
        <fullName evidence="7">LysR family transcriptional regulator</fullName>
    </submittedName>
</protein>